<organism evidence="2 3">
    <name type="scientific">Pocillopora meandrina</name>
    <dbReference type="NCBI Taxonomy" id="46732"/>
    <lineage>
        <taxon>Eukaryota</taxon>
        <taxon>Metazoa</taxon>
        <taxon>Cnidaria</taxon>
        <taxon>Anthozoa</taxon>
        <taxon>Hexacorallia</taxon>
        <taxon>Scleractinia</taxon>
        <taxon>Astrocoeniina</taxon>
        <taxon>Pocilloporidae</taxon>
        <taxon>Pocillopora</taxon>
    </lineage>
</organism>
<evidence type="ECO:0000313" key="3">
    <source>
        <dbReference type="Proteomes" id="UP001159428"/>
    </source>
</evidence>
<protein>
    <recommendedName>
        <fullName evidence="1">BTB domain-containing protein</fullName>
    </recommendedName>
</protein>
<dbReference type="EMBL" id="CALNXJ010000003">
    <property type="protein sequence ID" value="CAH3035125.1"/>
    <property type="molecule type" value="Genomic_DNA"/>
</dbReference>
<dbReference type="CDD" id="cd18186">
    <property type="entry name" value="BTB_POZ_ZBTB_KLHL-like"/>
    <property type="match status" value="1"/>
</dbReference>
<feature type="non-terminal residue" evidence="2">
    <location>
        <position position="289"/>
    </location>
</feature>
<dbReference type="InterPro" id="IPR000210">
    <property type="entry name" value="BTB/POZ_dom"/>
</dbReference>
<accession>A0AAU9VTB3</accession>
<proteinExistence type="predicted"/>
<evidence type="ECO:0000259" key="1">
    <source>
        <dbReference type="PROSITE" id="PS50097"/>
    </source>
</evidence>
<name>A0AAU9VTB3_9CNID</name>
<dbReference type="SUPFAM" id="SSF54695">
    <property type="entry name" value="POZ domain"/>
    <property type="match status" value="1"/>
</dbReference>
<dbReference type="Proteomes" id="UP001159428">
    <property type="component" value="Unassembled WGS sequence"/>
</dbReference>
<dbReference type="SMART" id="SM00225">
    <property type="entry name" value="BTB"/>
    <property type="match status" value="1"/>
</dbReference>
<dbReference type="Pfam" id="PF00651">
    <property type="entry name" value="BTB"/>
    <property type="match status" value="1"/>
</dbReference>
<comment type="caution">
    <text evidence="2">The sequence shown here is derived from an EMBL/GenBank/DDBJ whole genome shotgun (WGS) entry which is preliminary data.</text>
</comment>
<sequence length="289" mass="33303">GFHQESKESTVEKTHPFSEPWEDSDLVLVVEDEKFHVHRQILSIHSPVFKVMLGTKFKEATAKEIPLPGKKANEVSDFLKQLYLKESDRVTLDKVEHLLKLADEYQTKSVFNVCVNLLKSEVAGSKEKAMSILYLANTTDMARKDEKLDVVRKVCYDYIKDMALQKIMEKEDFKNLEQDVRENVLVKRIEKLEELVKKVHPRFKDLVDFCVTLCLESSKHCKKVTRCPMHCSENRATLSLFTLFEKCTVCEKMLRELSSLLSASNRSKQAGGFGGDFIDLHSIIQDLQR</sequence>
<reference evidence="2 3" key="1">
    <citation type="submission" date="2022-05" db="EMBL/GenBank/DDBJ databases">
        <authorList>
            <consortium name="Genoscope - CEA"/>
            <person name="William W."/>
        </authorList>
    </citation>
    <scope>NUCLEOTIDE SEQUENCE [LARGE SCALE GENOMIC DNA]</scope>
</reference>
<dbReference type="AlphaFoldDB" id="A0AAU9VTB3"/>
<dbReference type="InterPro" id="IPR011333">
    <property type="entry name" value="SKP1/BTB/POZ_sf"/>
</dbReference>
<dbReference type="PROSITE" id="PS50097">
    <property type="entry name" value="BTB"/>
    <property type="match status" value="1"/>
</dbReference>
<gene>
    <name evidence="2" type="ORF">PMEA_00017353</name>
</gene>
<dbReference type="PANTHER" id="PTHR22744">
    <property type="entry name" value="HELIX LOOP HELIX PROTEIN 21-RELATED"/>
    <property type="match status" value="1"/>
</dbReference>
<evidence type="ECO:0000313" key="2">
    <source>
        <dbReference type="EMBL" id="CAH3035125.1"/>
    </source>
</evidence>
<keyword evidence="3" id="KW-1185">Reference proteome</keyword>
<feature type="domain" description="BTB" evidence="1">
    <location>
        <begin position="24"/>
        <end position="83"/>
    </location>
</feature>
<dbReference type="Gene3D" id="3.30.710.10">
    <property type="entry name" value="Potassium Channel Kv1.1, Chain A"/>
    <property type="match status" value="1"/>
</dbReference>
<feature type="non-terminal residue" evidence="2">
    <location>
        <position position="1"/>
    </location>
</feature>
<dbReference type="PANTHER" id="PTHR22744:SF17">
    <property type="entry name" value="BTB DOMAIN-CONTAINING PROTEIN"/>
    <property type="match status" value="1"/>
</dbReference>